<proteinExistence type="predicted"/>
<evidence type="ECO:0000313" key="1">
    <source>
        <dbReference type="EMBL" id="GFE80217.1"/>
    </source>
</evidence>
<dbReference type="Proteomes" id="UP000445000">
    <property type="component" value="Unassembled WGS sequence"/>
</dbReference>
<organism evidence="1 2">
    <name type="scientific">Steroidobacter agaridevorans</name>
    <dbReference type="NCBI Taxonomy" id="2695856"/>
    <lineage>
        <taxon>Bacteria</taxon>
        <taxon>Pseudomonadati</taxon>
        <taxon>Pseudomonadota</taxon>
        <taxon>Gammaproteobacteria</taxon>
        <taxon>Steroidobacterales</taxon>
        <taxon>Steroidobacteraceae</taxon>
        <taxon>Steroidobacter</taxon>
    </lineage>
</organism>
<dbReference type="RefSeq" id="WP_161811930.1">
    <property type="nucleotide sequence ID" value="NZ_BLJN01000002.1"/>
</dbReference>
<keyword evidence="2" id="KW-1185">Reference proteome</keyword>
<gene>
    <name evidence="1" type="ORF">GCM10011487_22170</name>
</gene>
<name>A0A829YA79_9GAMM</name>
<dbReference type="EMBL" id="BLJN01000002">
    <property type="protein sequence ID" value="GFE80217.1"/>
    <property type="molecule type" value="Genomic_DNA"/>
</dbReference>
<reference evidence="2" key="1">
    <citation type="submission" date="2020-01" db="EMBL/GenBank/DDBJ databases">
        <title>'Steroidobacter agaridevorans' sp. nov., agar-degrading bacteria isolated from rhizosphere soils.</title>
        <authorList>
            <person name="Ikenaga M."/>
            <person name="Kataoka M."/>
            <person name="Murouchi A."/>
            <person name="Katsuragi S."/>
            <person name="Sakai M."/>
        </authorList>
    </citation>
    <scope>NUCLEOTIDE SEQUENCE [LARGE SCALE GENOMIC DNA]</scope>
    <source>
        <strain evidence="2">YU21-B</strain>
    </source>
</reference>
<accession>A0A829YA79</accession>
<comment type="caution">
    <text evidence="1">The sequence shown here is derived from an EMBL/GenBank/DDBJ whole genome shotgun (WGS) entry which is preliminary data.</text>
</comment>
<protein>
    <submittedName>
        <fullName evidence="1">Uncharacterized protein</fullName>
    </submittedName>
</protein>
<evidence type="ECO:0000313" key="2">
    <source>
        <dbReference type="Proteomes" id="UP000445000"/>
    </source>
</evidence>
<sequence length="194" mass="20565">MVDAGNQGIPLFSLTAANASALLPQLSVSSAVKSQISAAVAAGQTVLVSQRAPERLDWSGVGYVMLDPDTGAGAYLIEGSLKWRRARRLRGTTTAAVDVHRANHSDAPDPRDDCSDHRRQRRLGRALLAALSAQLTDKQLAERAVGFAGVARFMENAAASGGVCARDIKSSLSFPRGAQIRVDIEVREGQAFTP</sequence>
<dbReference type="AlphaFoldDB" id="A0A829YA79"/>